<dbReference type="Gene3D" id="3.30.565.10">
    <property type="entry name" value="Histidine kinase-like ATPase, C-terminal domain"/>
    <property type="match status" value="1"/>
</dbReference>
<feature type="transmembrane region" description="Helical" evidence="10">
    <location>
        <begin position="105"/>
        <end position="122"/>
    </location>
</feature>
<dbReference type="STRING" id="1758689.SGUI_1666"/>
<dbReference type="PANTHER" id="PTHR24421:SF10">
    <property type="entry name" value="NITRATE_NITRITE SENSOR PROTEIN NARQ"/>
    <property type="match status" value="1"/>
</dbReference>
<feature type="domain" description="Histidine kinase/HSP90-like ATPase" evidence="11">
    <location>
        <begin position="352"/>
        <end position="446"/>
    </location>
</feature>
<evidence type="ECO:0000256" key="8">
    <source>
        <dbReference type="ARBA" id="ARBA00023012"/>
    </source>
</evidence>
<evidence type="ECO:0000256" key="10">
    <source>
        <dbReference type="SAM" id="Phobius"/>
    </source>
</evidence>
<keyword evidence="10" id="KW-1133">Transmembrane helix</keyword>
<keyword evidence="4" id="KW-0808">Transferase</keyword>
<dbReference type="Gene3D" id="1.20.5.1930">
    <property type="match status" value="1"/>
</dbReference>
<keyword evidence="8" id="KW-0902">Two-component regulatory system</keyword>
<dbReference type="OrthoDB" id="227596at2"/>
<dbReference type="InterPro" id="IPR050482">
    <property type="entry name" value="Sensor_HK_TwoCompSys"/>
</dbReference>
<dbReference type="SUPFAM" id="SSF55874">
    <property type="entry name" value="ATPase domain of HSP90 chaperone/DNA topoisomerase II/histidine kinase"/>
    <property type="match status" value="1"/>
</dbReference>
<dbReference type="KEGG" id="serj:SGUI_1666"/>
<evidence type="ECO:0000256" key="6">
    <source>
        <dbReference type="ARBA" id="ARBA00022777"/>
    </source>
</evidence>
<keyword evidence="3" id="KW-0597">Phosphoprotein</keyword>
<evidence type="ECO:0000256" key="2">
    <source>
        <dbReference type="ARBA" id="ARBA00012438"/>
    </source>
</evidence>
<dbReference type="Pfam" id="PF07730">
    <property type="entry name" value="HisKA_3"/>
    <property type="match status" value="1"/>
</dbReference>
<keyword evidence="6 12" id="KW-0418">Kinase</keyword>
<name>A0A1B1NCA8_9MICO</name>
<evidence type="ECO:0000259" key="11">
    <source>
        <dbReference type="SMART" id="SM00387"/>
    </source>
</evidence>
<dbReference type="EC" id="2.7.13.3" evidence="2"/>
<dbReference type="EMBL" id="CP014989">
    <property type="protein sequence ID" value="ANS79062.1"/>
    <property type="molecule type" value="Genomic_DNA"/>
</dbReference>
<feature type="transmembrane region" description="Helical" evidence="10">
    <location>
        <begin position="170"/>
        <end position="195"/>
    </location>
</feature>
<gene>
    <name evidence="12" type="ORF">SGUI_1666</name>
</gene>
<organism evidence="12 13">
    <name type="scientific">Serinicoccus hydrothermalis</name>
    <dbReference type="NCBI Taxonomy" id="1758689"/>
    <lineage>
        <taxon>Bacteria</taxon>
        <taxon>Bacillati</taxon>
        <taxon>Actinomycetota</taxon>
        <taxon>Actinomycetes</taxon>
        <taxon>Micrococcales</taxon>
        <taxon>Ornithinimicrobiaceae</taxon>
        <taxon>Serinicoccus</taxon>
    </lineage>
</organism>
<evidence type="ECO:0000256" key="4">
    <source>
        <dbReference type="ARBA" id="ARBA00022679"/>
    </source>
</evidence>
<dbReference type="SMART" id="SM00387">
    <property type="entry name" value="HATPase_c"/>
    <property type="match status" value="1"/>
</dbReference>
<evidence type="ECO:0000256" key="5">
    <source>
        <dbReference type="ARBA" id="ARBA00022741"/>
    </source>
</evidence>
<sequence length="469" mass="50460">MIERVERWFGVEEAWQRPAPGPRERRADLWWALIALVVIALGQELTRSVGMLEDERGGPWAQYAGFLTLVAMVAVRRRYPVAVALLGGTHMIVMSVVMPMTMAQLPVQMVYFLLIFSGMAWARNRRALMLAIGVVLVQLVLLFAWSYAIGSGLDEIRRNLGESDIQQVGPIPPLVAIVLFSVLGNVIFFGFAIGLGQIAWRGALRQAQVEQQAETIRAQTARLTDQAVVAERLRIARELHDVVAHHVSVMGVQAAAARRVMDRDPAAARSALGAIEQASRDGVGQMRDLLGTLRAGEDQASTDPRSAAGARSPQPTLAALPALVEQATTPTCAVTADVVESTSGAAGRVPPPVQLTAYRIVQEALANVRRHSTARQARVAVRVDEAAGTIEVEVVDDGSPRPGTSGTGLGLLGMRERAQHLGGGVEAGRRQGEPGWRVRVWLPMDGRRPLAGTADEDTAPDPARESVGP</sequence>
<dbReference type="GO" id="GO:0016020">
    <property type="term" value="C:membrane"/>
    <property type="evidence" value="ECO:0007669"/>
    <property type="project" value="InterPro"/>
</dbReference>
<dbReference type="InterPro" id="IPR011712">
    <property type="entry name" value="Sig_transdc_His_kin_sub3_dim/P"/>
</dbReference>
<keyword evidence="5" id="KW-0547">Nucleotide-binding</keyword>
<keyword evidence="10" id="KW-0472">Membrane</keyword>
<evidence type="ECO:0000313" key="12">
    <source>
        <dbReference type="EMBL" id="ANS79062.1"/>
    </source>
</evidence>
<keyword evidence="10" id="KW-0812">Transmembrane</keyword>
<dbReference type="RefSeq" id="WP_066638735.1">
    <property type="nucleotide sequence ID" value="NZ_CP014989.1"/>
</dbReference>
<dbReference type="Proteomes" id="UP000092482">
    <property type="component" value="Chromosome"/>
</dbReference>
<dbReference type="Pfam" id="PF02518">
    <property type="entry name" value="HATPase_c"/>
    <property type="match status" value="1"/>
</dbReference>
<protein>
    <recommendedName>
        <fullName evidence="2">histidine kinase</fullName>
        <ecNumber evidence="2">2.7.13.3</ecNumber>
    </recommendedName>
</protein>
<feature type="transmembrane region" description="Helical" evidence="10">
    <location>
        <begin position="129"/>
        <end position="150"/>
    </location>
</feature>
<dbReference type="InterPro" id="IPR036890">
    <property type="entry name" value="HATPase_C_sf"/>
</dbReference>
<evidence type="ECO:0000256" key="7">
    <source>
        <dbReference type="ARBA" id="ARBA00022840"/>
    </source>
</evidence>
<dbReference type="GO" id="GO:0005524">
    <property type="term" value="F:ATP binding"/>
    <property type="evidence" value="ECO:0007669"/>
    <property type="project" value="UniProtKB-KW"/>
</dbReference>
<dbReference type="AlphaFoldDB" id="A0A1B1NCA8"/>
<dbReference type="CDD" id="cd16917">
    <property type="entry name" value="HATPase_UhpB-NarQ-NarX-like"/>
    <property type="match status" value="1"/>
</dbReference>
<evidence type="ECO:0000313" key="13">
    <source>
        <dbReference type="Proteomes" id="UP000092482"/>
    </source>
</evidence>
<dbReference type="InterPro" id="IPR003594">
    <property type="entry name" value="HATPase_dom"/>
</dbReference>
<reference evidence="12 13" key="1">
    <citation type="submission" date="2016-03" db="EMBL/GenBank/DDBJ databases">
        <title>Shallow-sea hydrothermal system.</title>
        <authorList>
            <person name="Tang K."/>
        </authorList>
    </citation>
    <scope>NUCLEOTIDE SEQUENCE [LARGE SCALE GENOMIC DNA]</scope>
    <source>
        <strain evidence="12 13">JLT9</strain>
    </source>
</reference>
<feature type="transmembrane region" description="Helical" evidence="10">
    <location>
        <begin position="82"/>
        <end position="99"/>
    </location>
</feature>
<proteinExistence type="predicted"/>
<keyword evidence="13" id="KW-1185">Reference proteome</keyword>
<comment type="catalytic activity">
    <reaction evidence="1">
        <text>ATP + protein L-histidine = ADP + protein N-phospho-L-histidine.</text>
        <dbReference type="EC" id="2.7.13.3"/>
    </reaction>
</comment>
<dbReference type="GO" id="GO:0046983">
    <property type="term" value="F:protein dimerization activity"/>
    <property type="evidence" value="ECO:0007669"/>
    <property type="project" value="InterPro"/>
</dbReference>
<evidence type="ECO:0000256" key="1">
    <source>
        <dbReference type="ARBA" id="ARBA00000085"/>
    </source>
</evidence>
<evidence type="ECO:0000256" key="3">
    <source>
        <dbReference type="ARBA" id="ARBA00022553"/>
    </source>
</evidence>
<evidence type="ECO:0000256" key="9">
    <source>
        <dbReference type="SAM" id="MobiDB-lite"/>
    </source>
</evidence>
<accession>A0A1B1NCA8</accession>
<dbReference type="PANTHER" id="PTHR24421">
    <property type="entry name" value="NITRATE/NITRITE SENSOR PROTEIN NARX-RELATED"/>
    <property type="match status" value="1"/>
</dbReference>
<keyword evidence="7" id="KW-0067">ATP-binding</keyword>
<dbReference type="GO" id="GO:0000155">
    <property type="term" value="F:phosphorelay sensor kinase activity"/>
    <property type="evidence" value="ECO:0007669"/>
    <property type="project" value="InterPro"/>
</dbReference>
<feature type="region of interest" description="Disordered" evidence="9">
    <location>
        <begin position="447"/>
        <end position="469"/>
    </location>
</feature>